<dbReference type="InterPro" id="IPR002403">
    <property type="entry name" value="Cyt_P450_E_grp-IV"/>
</dbReference>
<dbReference type="PANTHER" id="PTHR24305">
    <property type="entry name" value="CYTOCHROME P450"/>
    <property type="match status" value="1"/>
</dbReference>
<evidence type="ECO:0000313" key="11">
    <source>
        <dbReference type="EMBL" id="KAH7367441.1"/>
    </source>
</evidence>
<feature type="binding site" description="axial binding residue" evidence="7">
    <location>
        <position position="529"/>
    </location>
    <ligand>
        <name>heme</name>
        <dbReference type="ChEBI" id="CHEBI:30413"/>
    </ligand>
    <ligandPart>
        <name>Fe</name>
        <dbReference type="ChEBI" id="CHEBI:18248"/>
    </ligandPart>
</feature>
<keyword evidence="10" id="KW-0812">Transmembrane</keyword>
<organism evidence="11 12">
    <name type="scientific">Plectosphaerella cucumerina</name>
    <dbReference type="NCBI Taxonomy" id="40658"/>
    <lineage>
        <taxon>Eukaryota</taxon>
        <taxon>Fungi</taxon>
        <taxon>Dikarya</taxon>
        <taxon>Ascomycota</taxon>
        <taxon>Pezizomycotina</taxon>
        <taxon>Sordariomycetes</taxon>
        <taxon>Hypocreomycetidae</taxon>
        <taxon>Glomerellales</taxon>
        <taxon>Plectosphaerellaceae</taxon>
        <taxon>Plectosphaerella</taxon>
    </lineage>
</organism>
<evidence type="ECO:0000256" key="5">
    <source>
        <dbReference type="ARBA" id="ARBA00023004"/>
    </source>
</evidence>
<keyword evidence="4 7" id="KW-0479">Metal-binding</keyword>
<dbReference type="InterPro" id="IPR036396">
    <property type="entry name" value="Cyt_P450_sf"/>
</dbReference>
<dbReference type="EMBL" id="JAGPXD010000002">
    <property type="protein sequence ID" value="KAH7367441.1"/>
    <property type="molecule type" value="Genomic_DNA"/>
</dbReference>
<dbReference type="PROSITE" id="PS00086">
    <property type="entry name" value="CYTOCHROME_P450"/>
    <property type="match status" value="1"/>
</dbReference>
<keyword evidence="8" id="KW-0560">Oxidoreductase</keyword>
<dbReference type="InterPro" id="IPR017972">
    <property type="entry name" value="Cyt_P450_CS"/>
</dbReference>
<dbReference type="Gene3D" id="1.10.630.10">
    <property type="entry name" value="Cytochrome P450"/>
    <property type="match status" value="1"/>
</dbReference>
<evidence type="ECO:0000256" key="2">
    <source>
        <dbReference type="ARBA" id="ARBA00010617"/>
    </source>
</evidence>
<evidence type="ECO:0000256" key="4">
    <source>
        <dbReference type="ARBA" id="ARBA00022723"/>
    </source>
</evidence>
<feature type="region of interest" description="Disordered" evidence="9">
    <location>
        <begin position="464"/>
        <end position="488"/>
    </location>
</feature>
<dbReference type="PRINTS" id="PR00385">
    <property type="entry name" value="P450"/>
</dbReference>
<evidence type="ECO:0000256" key="9">
    <source>
        <dbReference type="SAM" id="MobiDB-lite"/>
    </source>
</evidence>
<dbReference type="Proteomes" id="UP000813385">
    <property type="component" value="Unassembled WGS sequence"/>
</dbReference>
<comment type="cofactor">
    <cofactor evidence="1 7">
        <name>heme</name>
        <dbReference type="ChEBI" id="CHEBI:30413"/>
    </cofactor>
</comment>
<feature type="transmembrane region" description="Helical" evidence="10">
    <location>
        <begin position="12"/>
        <end position="35"/>
    </location>
</feature>
<evidence type="ECO:0000313" key="12">
    <source>
        <dbReference type="Proteomes" id="UP000813385"/>
    </source>
</evidence>
<proteinExistence type="inferred from homology"/>
<comment type="similarity">
    <text evidence="2 8">Belongs to the cytochrome P450 family.</text>
</comment>
<keyword evidence="3 7" id="KW-0349">Heme</keyword>
<evidence type="ECO:0000256" key="6">
    <source>
        <dbReference type="ARBA" id="ARBA00023033"/>
    </source>
</evidence>
<reference evidence="11" key="1">
    <citation type="journal article" date="2021" name="Nat. Commun.">
        <title>Genetic determinants of endophytism in the Arabidopsis root mycobiome.</title>
        <authorList>
            <person name="Mesny F."/>
            <person name="Miyauchi S."/>
            <person name="Thiergart T."/>
            <person name="Pickel B."/>
            <person name="Atanasova L."/>
            <person name="Karlsson M."/>
            <person name="Huettel B."/>
            <person name="Barry K.W."/>
            <person name="Haridas S."/>
            <person name="Chen C."/>
            <person name="Bauer D."/>
            <person name="Andreopoulos W."/>
            <person name="Pangilinan J."/>
            <person name="LaButti K."/>
            <person name="Riley R."/>
            <person name="Lipzen A."/>
            <person name="Clum A."/>
            <person name="Drula E."/>
            <person name="Henrissat B."/>
            <person name="Kohler A."/>
            <person name="Grigoriev I.V."/>
            <person name="Martin F.M."/>
            <person name="Hacquard S."/>
        </authorList>
    </citation>
    <scope>NUCLEOTIDE SEQUENCE</scope>
    <source>
        <strain evidence="11">MPI-CAGE-AT-0016</strain>
    </source>
</reference>
<accession>A0A8K0X701</accession>
<dbReference type="GO" id="GO:0020037">
    <property type="term" value="F:heme binding"/>
    <property type="evidence" value="ECO:0007669"/>
    <property type="project" value="InterPro"/>
</dbReference>
<dbReference type="GO" id="GO:0016705">
    <property type="term" value="F:oxidoreductase activity, acting on paired donors, with incorporation or reduction of molecular oxygen"/>
    <property type="evidence" value="ECO:0007669"/>
    <property type="project" value="InterPro"/>
</dbReference>
<dbReference type="AlphaFoldDB" id="A0A8K0X701"/>
<protein>
    <submittedName>
        <fullName evidence="11">Cytochrome P450</fullName>
    </submittedName>
</protein>
<sequence>MWSSLDSVTFAGFTVSGPWFLAGAAAAVAAALAIFRQIMLPRPIPGIPYNKHSARRILGDLPDIIRYSNRRAWFVDQAQKHQSPVLQFFVSPFRDPIVFVFDHREAQNIAMRRVKEFDRSKLMGDMFSVAIPNGIICLQSSTQQYKSNMTLIRELMTPTFLREVSGPHIHEKVIWLLQLWDEKAKVAAGRPFDASNDVHHAALDMIMGASFGIEKPQSMLQAGLETIERTKGKVPTVEDKDAVVNFEIPPLLPELHACKTIADSVGIALRSPVPWLNAIIYRNFVPSMRNALAVYGGMARREIGKSVERLHSGHAQRCAMDQLTAREEVLAKKDGRKPDYYSEVIKDELLTYLIAGHETTSSALQWGLKYLTTDQRVQDKLRRAIQEAFPAAKAEGRLPTVEEIMSSQARAPYLDACLQEILRLSRPLSIMTREAMVDTTLFGIPLPRGTNVSFTSNGPGYLSPPLHVDEEKRHESARAAKGKTGTPDSATLAAFVPERWIREAADGSGDEFDAAASPFLTFGDGPRMCFGKRLAMLEMRVFMVLVLWHFELRPVPEECESDEEAIVLTRIPKNAWVRLERIRYEKA</sequence>
<evidence type="ECO:0000256" key="8">
    <source>
        <dbReference type="RuleBase" id="RU000461"/>
    </source>
</evidence>
<keyword evidence="5 7" id="KW-0408">Iron</keyword>
<dbReference type="PRINTS" id="PR00465">
    <property type="entry name" value="EP450IV"/>
</dbReference>
<keyword evidence="12" id="KW-1185">Reference proteome</keyword>
<evidence type="ECO:0000256" key="3">
    <source>
        <dbReference type="ARBA" id="ARBA00022617"/>
    </source>
</evidence>
<evidence type="ECO:0000256" key="7">
    <source>
        <dbReference type="PIRSR" id="PIRSR602403-1"/>
    </source>
</evidence>
<gene>
    <name evidence="11" type="ORF">B0T11DRAFT_53688</name>
</gene>
<dbReference type="InterPro" id="IPR050121">
    <property type="entry name" value="Cytochrome_P450_monoxygenase"/>
</dbReference>
<dbReference type="InterPro" id="IPR001128">
    <property type="entry name" value="Cyt_P450"/>
</dbReference>
<keyword evidence="10" id="KW-1133">Transmembrane helix</keyword>
<dbReference type="GO" id="GO:0005506">
    <property type="term" value="F:iron ion binding"/>
    <property type="evidence" value="ECO:0007669"/>
    <property type="project" value="InterPro"/>
</dbReference>
<dbReference type="PANTHER" id="PTHR24305:SF232">
    <property type="entry name" value="P450, PUTATIVE (EUROFUNG)-RELATED"/>
    <property type="match status" value="1"/>
</dbReference>
<name>A0A8K0X701_9PEZI</name>
<dbReference type="GO" id="GO:0004497">
    <property type="term" value="F:monooxygenase activity"/>
    <property type="evidence" value="ECO:0007669"/>
    <property type="project" value="UniProtKB-KW"/>
</dbReference>
<keyword evidence="10" id="KW-0472">Membrane</keyword>
<evidence type="ECO:0000256" key="10">
    <source>
        <dbReference type="SAM" id="Phobius"/>
    </source>
</evidence>
<dbReference type="OrthoDB" id="1470350at2759"/>
<keyword evidence="6 8" id="KW-0503">Monooxygenase</keyword>
<comment type="caution">
    <text evidence="11">The sequence shown here is derived from an EMBL/GenBank/DDBJ whole genome shotgun (WGS) entry which is preliminary data.</text>
</comment>
<evidence type="ECO:0000256" key="1">
    <source>
        <dbReference type="ARBA" id="ARBA00001971"/>
    </source>
</evidence>
<feature type="compositionally biased region" description="Basic and acidic residues" evidence="9">
    <location>
        <begin position="467"/>
        <end position="478"/>
    </location>
</feature>
<dbReference type="SUPFAM" id="SSF48264">
    <property type="entry name" value="Cytochrome P450"/>
    <property type="match status" value="1"/>
</dbReference>
<dbReference type="Pfam" id="PF00067">
    <property type="entry name" value="p450"/>
    <property type="match status" value="2"/>
</dbReference>